<dbReference type="CDD" id="cd13974">
    <property type="entry name" value="STKc_SHIK"/>
    <property type="match status" value="1"/>
</dbReference>
<evidence type="ECO:0000256" key="15">
    <source>
        <dbReference type="ARBA" id="ARBA00048679"/>
    </source>
</evidence>
<evidence type="ECO:0000256" key="3">
    <source>
        <dbReference type="ARBA" id="ARBA00004496"/>
    </source>
</evidence>
<reference evidence="17 18" key="1">
    <citation type="journal article" date="2018" name="Gigascience">
        <title>Genomes of trombidid mites reveal novel predicted allergens and laterally-transferred genes associated with secondary metabolism.</title>
        <authorList>
            <person name="Dong X."/>
            <person name="Chaisiri K."/>
            <person name="Xia D."/>
            <person name="Armstrong S.D."/>
            <person name="Fang Y."/>
            <person name="Donnelly M.J."/>
            <person name="Kadowaki T."/>
            <person name="McGarry J.W."/>
            <person name="Darby A.C."/>
            <person name="Makepeace B.L."/>
        </authorList>
    </citation>
    <scope>NUCLEOTIDE SEQUENCE [LARGE SCALE GENOMIC DNA]</scope>
    <source>
        <strain evidence="17">UoL-UT</strain>
    </source>
</reference>
<comment type="catalytic activity">
    <reaction evidence="15">
        <text>L-seryl-[protein] + ATP = O-phospho-L-seryl-[protein] + ADP + H(+)</text>
        <dbReference type="Rhea" id="RHEA:17989"/>
        <dbReference type="Rhea" id="RHEA-COMP:9863"/>
        <dbReference type="Rhea" id="RHEA-COMP:11604"/>
        <dbReference type="ChEBI" id="CHEBI:15378"/>
        <dbReference type="ChEBI" id="CHEBI:29999"/>
        <dbReference type="ChEBI" id="CHEBI:30616"/>
        <dbReference type="ChEBI" id="CHEBI:83421"/>
        <dbReference type="ChEBI" id="CHEBI:456216"/>
        <dbReference type="EC" id="2.7.11.1"/>
    </reaction>
</comment>
<feature type="domain" description="Protein kinase" evidence="16">
    <location>
        <begin position="70"/>
        <end position="372"/>
    </location>
</feature>
<evidence type="ECO:0000256" key="1">
    <source>
        <dbReference type="ARBA" id="ARBA00003412"/>
    </source>
</evidence>
<evidence type="ECO:0000256" key="4">
    <source>
        <dbReference type="ARBA" id="ARBA00006692"/>
    </source>
</evidence>
<feature type="non-terminal residue" evidence="17">
    <location>
        <position position="550"/>
    </location>
</feature>
<evidence type="ECO:0000313" key="17">
    <source>
        <dbReference type="EMBL" id="RWS26433.1"/>
    </source>
</evidence>
<dbReference type="GO" id="GO:0005524">
    <property type="term" value="F:ATP binding"/>
    <property type="evidence" value="ECO:0007669"/>
    <property type="project" value="UniProtKB-KW"/>
</dbReference>
<comment type="catalytic activity">
    <reaction evidence="14">
        <text>L-threonyl-[protein] + ATP = O-phospho-L-threonyl-[protein] + ADP + H(+)</text>
        <dbReference type="Rhea" id="RHEA:46608"/>
        <dbReference type="Rhea" id="RHEA-COMP:11060"/>
        <dbReference type="Rhea" id="RHEA-COMP:11605"/>
        <dbReference type="ChEBI" id="CHEBI:15378"/>
        <dbReference type="ChEBI" id="CHEBI:30013"/>
        <dbReference type="ChEBI" id="CHEBI:30616"/>
        <dbReference type="ChEBI" id="CHEBI:61977"/>
        <dbReference type="ChEBI" id="CHEBI:456216"/>
        <dbReference type="EC" id="2.7.11.1"/>
    </reaction>
</comment>
<comment type="function">
    <text evidence="1">May be a negative regulator of NF-kappa-B and p53-mediated gene transcription.</text>
</comment>
<evidence type="ECO:0000256" key="5">
    <source>
        <dbReference type="ARBA" id="ARBA00012513"/>
    </source>
</evidence>
<keyword evidence="12" id="KW-0067">ATP-binding</keyword>
<proteinExistence type="inferred from homology"/>
<name>A0A443SFX7_9ACAR</name>
<dbReference type="OrthoDB" id="410920at2759"/>
<evidence type="ECO:0000256" key="13">
    <source>
        <dbReference type="ARBA" id="ARBA00023242"/>
    </source>
</evidence>
<dbReference type="SMART" id="SM00220">
    <property type="entry name" value="S_TKc"/>
    <property type="match status" value="1"/>
</dbReference>
<comment type="caution">
    <text evidence="17">The sequence shown here is derived from an EMBL/GenBank/DDBJ whole genome shotgun (WGS) entry which is preliminary data.</text>
</comment>
<dbReference type="InterPro" id="IPR011009">
    <property type="entry name" value="Kinase-like_dom_sf"/>
</dbReference>
<organism evidence="17 18">
    <name type="scientific">Leptotrombidium deliense</name>
    <dbReference type="NCBI Taxonomy" id="299467"/>
    <lineage>
        <taxon>Eukaryota</taxon>
        <taxon>Metazoa</taxon>
        <taxon>Ecdysozoa</taxon>
        <taxon>Arthropoda</taxon>
        <taxon>Chelicerata</taxon>
        <taxon>Arachnida</taxon>
        <taxon>Acari</taxon>
        <taxon>Acariformes</taxon>
        <taxon>Trombidiformes</taxon>
        <taxon>Prostigmata</taxon>
        <taxon>Anystina</taxon>
        <taxon>Parasitengona</taxon>
        <taxon>Trombiculoidea</taxon>
        <taxon>Trombiculidae</taxon>
        <taxon>Leptotrombidium</taxon>
    </lineage>
</organism>
<dbReference type="GO" id="GO:0005634">
    <property type="term" value="C:nucleus"/>
    <property type="evidence" value="ECO:0007669"/>
    <property type="project" value="UniProtKB-SubCell"/>
</dbReference>
<keyword evidence="10" id="KW-0547">Nucleotide-binding</keyword>
<evidence type="ECO:0000256" key="7">
    <source>
        <dbReference type="ARBA" id="ARBA00022490"/>
    </source>
</evidence>
<sequence length="550" mass="62838">MKRTVNHFGRSVDEIVFTEEDQSNRKQQEKRFKGNCLQEAVVPVFGEHVEEQIIPGSLVNMNRIRKSGPFILGQRLGNSPVKSIVQCLARNVNDENDNKYYAIKMLTLQEPSEETQDDRQGKMLLHTEYSLLSLLQNQDGVIRHYGLFKDEAWEEKESVDDNHISKWIYTGKRRKRICLVLDCHFSHNFSPESQQWINLQHHVIKEKKLSEKESIRIFYDAVRIVADLHKRNVVHRDLKLGNMVLNRRTRRVTLVNFCLGKHLLNDNDVLKDQRGSPAYISPDVLSGKPYLGKPSDMWALGVVLFTMLFGQFPFYDIAPQELFRKIKSAEYTFPKEIRVSENTQNLIKKLLVLNPKHRLTAEQVVDSLHTSLSLWLFTTNKTAKLQVVPEDEAKNKGSVSVQTDGPVKNESNLNTCVNGCSSGFVSNSVSIVPEAGKSTTDSNVGANSNKSYTTMQQRDNHNVVLARPVATQCVLPSPTTPTYGRVVGINTAGVPTIVRRDREPSRIDRLTVPPSLPLRRVEQDGRLLTNYELMQIRQLMFQQRQLQRLP</sequence>
<dbReference type="Pfam" id="PF00069">
    <property type="entry name" value="Pkinase"/>
    <property type="match status" value="1"/>
</dbReference>
<dbReference type="PROSITE" id="PS00108">
    <property type="entry name" value="PROTEIN_KINASE_ST"/>
    <property type="match status" value="1"/>
</dbReference>
<gene>
    <name evidence="17" type="ORF">B4U80_03689</name>
</gene>
<dbReference type="GO" id="GO:0004674">
    <property type="term" value="F:protein serine/threonine kinase activity"/>
    <property type="evidence" value="ECO:0007669"/>
    <property type="project" value="UniProtKB-KW"/>
</dbReference>
<accession>A0A443SFX7</accession>
<comment type="similarity">
    <text evidence="4">Belongs to the protein kinase superfamily. CAMK Ser/Thr protein kinase family.</text>
</comment>
<keyword evidence="7" id="KW-0963">Cytoplasm</keyword>
<evidence type="ECO:0000256" key="11">
    <source>
        <dbReference type="ARBA" id="ARBA00022777"/>
    </source>
</evidence>
<dbReference type="GO" id="GO:0005737">
    <property type="term" value="C:cytoplasm"/>
    <property type="evidence" value="ECO:0007669"/>
    <property type="project" value="UniProtKB-SubCell"/>
</dbReference>
<keyword evidence="13" id="KW-0539">Nucleus</keyword>
<dbReference type="PANTHER" id="PTHR22961">
    <property type="entry name" value="SER/THR PROTEIN KINASE-TRB"/>
    <property type="match status" value="1"/>
</dbReference>
<protein>
    <recommendedName>
        <fullName evidence="6">Serine/threonine-protein kinase 40</fullName>
        <ecNumber evidence="5">2.7.11.1</ecNumber>
    </recommendedName>
</protein>
<keyword evidence="9" id="KW-0808">Transferase</keyword>
<dbReference type="InterPro" id="IPR008271">
    <property type="entry name" value="Ser/Thr_kinase_AS"/>
</dbReference>
<evidence type="ECO:0000313" key="18">
    <source>
        <dbReference type="Proteomes" id="UP000288716"/>
    </source>
</evidence>
<dbReference type="InterPro" id="IPR024236">
    <property type="entry name" value="Ser/Thr_kinase_40"/>
</dbReference>
<evidence type="ECO:0000256" key="9">
    <source>
        <dbReference type="ARBA" id="ARBA00022679"/>
    </source>
</evidence>
<dbReference type="EMBL" id="NCKV01002761">
    <property type="protein sequence ID" value="RWS26433.1"/>
    <property type="molecule type" value="Genomic_DNA"/>
</dbReference>
<evidence type="ECO:0000259" key="16">
    <source>
        <dbReference type="PROSITE" id="PS50011"/>
    </source>
</evidence>
<evidence type="ECO:0000256" key="10">
    <source>
        <dbReference type="ARBA" id="ARBA00022741"/>
    </source>
</evidence>
<dbReference type="Gene3D" id="1.10.510.10">
    <property type="entry name" value="Transferase(Phosphotransferase) domain 1"/>
    <property type="match status" value="1"/>
</dbReference>
<evidence type="ECO:0000256" key="12">
    <source>
        <dbReference type="ARBA" id="ARBA00022840"/>
    </source>
</evidence>
<dbReference type="InterPro" id="IPR024104">
    <property type="entry name" value="Tribbles/Ser_Thr_kinase_40"/>
</dbReference>
<dbReference type="STRING" id="299467.A0A443SFX7"/>
<dbReference type="VEuPathDB" id="VectorBase:LDEU005607"/>
<evidence type="ECO:0000256" key="14">
    <source>
        <dbReference type="ARBA" id="ARBA00047899"/>
    </source>
</evidence>
<dbReference type="EC" id="2.7.11.1" evidence="5"/>
<dbReference type="AlphaFoldDB" id="A0A443SFX7"/>
<keyword evidence="8" id="KW-0723">Serine/threonine-protein kinase</keyword>
<evidence type="ECO:0000256" key="2">
    <source>
        <dbReference type="ARBA" id="ARBA00004123"/>
    </source>
</evidence>
<dbReference type="Proteomes" id="UP000288716">
    <property type="component" value="Unassembled WGS sequence"/>
</dbReference>
<evidence type="ECO:0000256" key="6">
    <source>
        <dbReference type="ARBA" id="ARBA00016813"/>
    </source>
</evidence>
<dbReference type="InterPro" id="IPR000719">
    <property type="entry name" value="Prot_kinase_dom"/>
</dbReference>
<comment type="subcellular location">
    <subcellularLocation>
        <location evidence="3">Cytoplasm</location>
    </subcellularLocation>
    <subcellularLocation>
        <location evidence="2">Nucleus</location>
    </subcellularLocation>
</comment>
<evidence type="ECO:0000256" key="8">
    <source>
        <dbReference type="ARBA" id="ARBA00022527"/>
    </source>
</evidence>
<dbReference type="SUPFAM" id="SSF56112">
    <property type="entry name" value="Protein kinase-like (PK-like)"/>
    <property type="match status" value="1"/>
</dbReference>
<keyword evidence="11 17" id="KW-0418">Kinase</keyword>
<keyword evidence="18" id="KW-1185">Reference proteome</keyword>
<dbReference type="PROSITE" id="PS50011">
    <property type="entry name" value="PROTEIN_KINASE_DOM"/>
    <property type="match status" value="1"/>
</dbReference>
<dbReference type="PANTHER" id="PTHR22961:SF16">
    <property type="entry name" value="SERINE_THREONINE-PROTEIN KINASE 40"/>
    <property type="match status" value="1"/>
</dbReference>